<dbReference type="Gene3D" id="1.20.5.500">
    <property type="entry name" value="Single helix bin"/>
    <property type="match status" value="1"/>
</dbReference>
<proteinExistence type="inferred from homology"/>
<dbReference type="GO" id="GO:0004674">
    <property type="term" value="F:protein serine/threonine kinase activity"/>
    <property type="evidence" value="ECO:0000318"/>
    <property type="project" value="GO_Central"/>
</dbReference>
<evidence type="ECO:0000256" key="2">
    <source>
        <dbReference type="ARBA" id="ARBA00010901"/>
    </source>
</evidence>
<dbReference type="GO" id="GO:0005739">
    <property type="term" value="C:mitochondrion"/>
    <property type="evidence" value="ECO:0007669"/>
    <property type="project" value="UniProtKB-SubCell"/>
</dbReference>
<feature type="compositionally biased region" description="Basic residues" evidence="6">
    <location>
        <begin position="496"/>
        <end position="513"/>
    </location>
</feature>
<organism evidence="7 8">
    <name type="scientific">Pristionchus pacificus</name>
    <name type="common">Parasitic nematode worm</name>
    <dbReference type="NCBI Taxonomy" id="54126"/>
    <lineage>
        <taxon>Eukaryota</taxon>
        <taxon>Metazoa</taxon>
        <taxon>Ecdysozoa</taxon>
        <taxon>Nematoda</taxon>
        <taxon>Chromadorea</taxon>
        <taxon>Rhabditida</taxon>
        <taxon>Rhabditina</taxon>
        <taxon>Diplogasteromorpha</taxon>
        <taxon>Diplogasteroidea</taxon>
        <taxon>Neodiplogasteridae</taxon>
        <taxon>Pristionchus</taxon>
    </lineage>
</organism>
<feature type="region of interest" description="Disordered" evidence="6">
    <location>
        <begin position="97"/>
        <end position="118"/>
    </location>
</feature>
<dbReference type="InterPro" id="IPR050235">
    <property type="entry name" value="CK1_Ser-Thr_kinase"/>
</dbReference>
<feature type="region of interest" description="Disordered" evidence="6">
    <location>
        <begin position="463"/>
        <end position="622"/>
    </location>
</feature>
<dbReference type="PANTHER" id="PTHR11909">
    <property type="entry name" value="CASEIN KINASE-RELATED"/>
    <property type="match status" value="1"/>
</dbReference>
<reference evidence="7" key="2">
    <citation type="submission" date="2022-06" db="UniProtKB">
        <authorList>
            <consortium name="EnsemblMetazoa"/>
        </authorList>
    </citation>
    <scope>IDENTIFICATION</scope>
    <source>
        <strain evidence="7">PS312</strain>
    </source>
</reference>
<accession>A0A2A6C9V4</accession>
<dbReference type="FunFam" id="1.20.5.500:FF:000007">
    <property type="entry name" value="ATPase inhibitor, putative"/>
    <property type="match status" value="1"/>
</dbReference>
<dbReference type="GO" id="GO:0005737">
    <property type="term" value="C:cytoplasm"/>
    <property type="evidence" value="ECO:0000318"/>
    <property type="project" value="GO_Central"/>
</dbReference>
<evidence type="ECO:0000256" key="4">
    <source>
        <dbReference type="ARBA" id="ARBA00023128"/>
    </source>
</evidence>
<evidence type="ECO:0000256" key="3">
    <source>
        <dbReference type="ARBA" id="ARBA00022946"/>
    </source>
</evidence>
<protein>
    <recommendedName>
        <fullName evidence="5">ATP synthase F1 subunit epsilon</fullName>
    </recommendedName>
</protein>
<comment type="subcellular location">
    <subcellularLocation>
        <location evidence="1">Mitochondrion</location>
    </subcellularLocation>
</comment>
<evidence type="ECO:0000256" key="6">
    <source>
        <dbReference type="SAM" id="MobiDB-lite"/>
    </source>
</evidence>
<gene>
    <name evidence="7" type="primary">WBGene00118404</name>
</gene>
<name>A0A2A6C9V4_PRIPA</name>
<dbReference type="SUPFAM" id="SSF56112">
    <property type="entry name" value="Protein kinase-like (PK-like)"/>
    <property type="match status" value="1"/>
</dbReference>
<dbReference type="Pfam" id="PF04568">
    <property type="entry name" value="IATP"/>
    <property type="match status" value="1"/>
</dbReference>
<dbReference type="GO" id="GO:0007165">
    <property type="term" value="P:signal transduction"/>
    <property type="evidence" value="ECO:0000318"/>
    <property type="project" value="GO_Central"/>
</dbReference>
<feature type="compositionally biased region" description="Polar residues" evidence="6">
    <location>
        <begin position="464"/>
        <end position="473"/>
    </location>
</feature>
<evidence type="ECO:0000313" key="8">
    <source>
        <dbReference type="Proteomes" id="UP000005239"/>
    </source>
</evidence>
<evidence type="ECO:0000313" key="7">
    <source>
        <dbReference type="EnsemblMetazoa" id="PPA28850.1"/>
    </source>
</evidence>
<keyword evidence="4" id="KW-0496">Mitochondrion</keyword>
<dbReference type="InterPro" id="IPR007648">
    <property type="entry name" value="ATPase_inhibitor_mt"/>
</dbReference>
<dbReference type="Proteomes" id="UP000005239">
    <property type="component" value="Unassembled WGS sequence"/>
</dbReference>
<feature type="compositionally biased region" description="Low complexity" evidence="6">
    <location>
        <begin position="108"/>
        <end position="117"/>
    </location>
</feature>
<comment type="similarity">
    <text evidence="2">Belongs to the ATPase inhibitor family.</text>
</comment>
<dbReference type="SUPFAM" id="SSF64602">
    <property type="entry name" value="F1 ATPase inhibitor, IF1, C-terminal domain"/>
    <property type="match status" value="1"/>
</dbReference>
<accession>A0A8R1UHL6</accession>
<feature type="compositionally biased region" description="Polar residues" evidence="6">
    <location>
        <begin position="596"/>
        <end position="622"/>
    </location>
</feature>
<dbReference type="EnsemblMetazoa" id="PPA28850.1">
    <property type="protein sequence ID" value="PPA28850.1"/>
    <property type="gene ID" value="WBGene00118404"/>
</dbReference>
<dbReference type="Gene3D" id="1.10.510.10">
    <property type="entry name" value="Transferase(Phosphotransferase) domain 1"/>
    <property type="match status" value="1"/>
</dbReference>
<sequence length="662" mass="74989">MSFVSVARLSSRCISIRMSSFLGDPGAGAGKSGGSGGSIREAGGAFGKLEAAREDEYFYNLQKTQLKGLKDQIQKEIEHHEGQMRNHQEVVERHKKRISELESEETEPSTPSAVTSTRMASIAPSVASIKLELPAGAVVATPKDKYTIIAHLANSGATKLYLVMDSCKKRRVMRLEYSKVPRIASRIKTELAILGKLKGVERERKSHFIALFDKGKTEIFKFVIVMQMGPTLLQIRDKLLEQDDFGESTAIYIALGTLQAIRDLHLLHHVHRDINLGRFAIGLGDYEKQIFMYNLKDVKKFMREDMHIKKPKEEIPFSGSLLFGSRNAMMGREQSRKDDMESWLYMVFDVYDRQTFTSVFHNRSLSESIEKKELIMMPKFYKKIPRQFIKLCKMIDGLEWETEPDYEGIKEILQHVIPSPTELRRNEFLDWSGKIEMRDDLKDLPERIFNFRRTNPRADIVSSADWTSKSDGSSNEDDNVECIPKEVKRTSETSRPKQKSHKGSTITRKKVSKNHSSATQRKKLSVDRRGKASKRVEESRVQPSSELVDPDRGGSSGSNAVTPPPSRSPITPSKERITEQEPSSITGTLPGAPSKEQFNPSKESLNDNAPSTPSKESTSLTRTIAEKQKLADKLLRQMHINVTDTTEEDIKFNFLNDKKKCQ</sequence>
<reference evidence="8" key="1">
    <citation type="journal article" date="2008" name="Nat. Genet.">
        <title>The Pristionchus pacificus genome provides a unique perspective on nematode lifestyle and parasitism.</title>
        <authorList>
            <person name="Dieterich C."/>
            <person name="Clifton S.W."/>
            <person name="Schuster L.N."/>
            <person name="Chinwalla A."/>
            <person name="Delehaunty K."/>
            <person name="Dinkelacker I."/>
            <person name="Fulton L."/>
            <person name="Fulton R."/>
            <person name="Godfrey J."/>
            <person name="Minx P."/>
            <person name="Mitreva M."/>
            <person name="Roeseler W."/>
            <person name="Tian H."/>
            <person name="Witte H."/>
            <person name="Yang S.P."/>
            <person name="Wilson R.K."/>
            <person name="Sommer R.J."/>
        </authorList>
    </citation>
    <scope>NUCLEOTIDE SEQUENCE [LARGE SCALE GENOMIC DNA]</scope>
    <source>
        <strain evidence="8">PS312</strain>
    </source>
</reference>
<dbReference type="GO" id="GO:0042030">
    <property type="term" value="F:ATPase inhibitor activity"/>
    <property type="evidence" value="ECO:0007669"/>
    <property type="project" value="InterPro"/>
</dbReference>
<dbReference type="GO" id="GO:0005634">
    <property type="term" value="C:nucleus"/>
    <property type="evidence" value="ECO:0000318"/>
    <property type="project" value="GO_Central"/>
</dbReference>
<evidence type="ECO:0000256" key="1">
    <source>
        <dbReference type="ARBA" id="ARBA00004173"/>
    </source>
</evidence>
<feature type="compositionally biased region" description="Basic and acidic residues" evidence="6">
    <location>
        <begin position="524"/>
        <end position="540"/>
    </location>
</feature>
<keyword evidence="8" id="KW-1185">Reference proteome</keyword>
<evidence type="ECO:0000256" key="5">
    <source>
        <dbReference type="ARBA" id="ARBA00030036"/>
    </source>
</evidence>
<dbReference type="InterPro" id="IPR011009">
    <property type="entry name" value="Kinase-like_dom_sf"/>
</dbReference>
<keyword evidence="3" id="KW-0809">Transit peptide</keyword>
<feature type="compositionally biased region" description="Basic and acidic residues" evidence="6">
    <location>
        <begin position="483"/>
        <end position="495"/>
    </location>
</feature>
<dbReference type="AlphaFoldDB" id="A0A2A6C9V4"/>